<evidence type="ECO:0000259" key="4">
    <source>
        <dbReference type="PROSITE" id="PS50949"/>
    </source>
</evidence>
<feature type="domain" description="HTH gntR-type" evidence="4">
    <location>
        <begin position="11"/>
        <end position="79"/>
    </location>
</feature>
<protein>
    <submittedName>
        <fullName evidence="5">Transcriptional regulator, GntR family</fullName>
    </submittedName>
</protein>
<keyword evidence="6" id="KW-1185">Reference proteome</keyword>
<evidence type="ECO:0000313" key="6">
    <source>
        <dbReference type="Proteomes" id="UP000003494"/>
    </source>
</evidence>
<proteinExistence type="predicted"/>
<evidence type="ECO:0000256" key="1">
    <source>
        <dbReference type="ARBA" id="ARBA00023015"/>
    </source>
</evidence>
<dbReference type="PANTHER" id="PTHR38445">
    <property type="entry name" value="HTH-TYPE TRANSCRIPTIONAL REPRESSOR YTRA"/>
    <property type="match status" value="1"/>
</dbReference>
<reference evidence="5" key="1">
    <citation type="submission" date="2009-04" db="EMBL/GenBank/DDBJ databases">
        <authorList>
            <person name="Weinstock G."/>
            <person name="Sodergren E."/>
            <person name="Clifton S."/>
            <person name="Fulton L."/>
            <person name="Fulton B."/>
            <person name="Courtney L."/>
            <person name="Fronick C."/>
            <person name="Harrison M."/>
            <person name="Strong C."/>
            <person name="Farmer C."/>
            <person name="Delahaunty K."/>
            <person name="Markovic C."/>
            <person name="Hall O."/>
            <person name="Minx P."/>
            <person name="Tomlinson C."/>
            <person name="Mitreva M."/>
            <person name="Nelson J."/>
            <person name="Hou S."/>
            <person name="Wollam A."/>
            <person name="Pepin K.H."/>
            <person name="Johnson M."/>
            <person name="Bhonagiri V."/>
            <person name="Nash W.E."/>
            <person name="Warren W."/>
            <person name="Chinwalla A."/>
            <person name="Mardis E.R."/>
            <person name="Wilson R.K."/>
        </authorList>
    </citation>
    <scope>NUCLEOTIDE SEQUENCE [LARGE SCALE GENOMIC DNA]</scope>
    <source>
        <strain evidence="5">DSM 14600</strain>
    </source>
</reference>
<dbReference type="Gene3D" id="1.10.10.10">
    <property type="entry name" value="Winged helix-like DNA-binding domain superfamily/Winged helix DNA-binding domain"/>
    <property type="match status" value="1"/>
</dbReference>
<dbReference type="eggNOG" id="COG1725">
    <property type="taxonomic scope" value="Bacteria"/>
</dbReference>
<dbReference type="Pfam" id="PF00392">
    <property type="entry name" value="GntR"/>
    <property type="match status" value="1"/>
</dbReference>
<keyword evidence="3" id="KW-0804">Transcription</keyword>
<keyword evidence="2" id="KW-0238">DNA-binding</keyword>
<accession>C4G8Z1</accession>
<dbReference type="InterPro" id="IPR036390">
    <property type="entry name" value="WH_DNA-bd_sf"/>
</dbReference>
<dbReference type="PANTHER" id="PTHR38445:SF12">
    <property type="entry name" value="GNTR-FAMILY TRANSCRIPTIONAL REGULATOR"/>
    <property type="match status" value="1"/>
</dbReference>
<keyword evidence="1" id="KW-0805">Transcription regulation</keyword>
<evidence type="ECO:0000256" key="2">
    <source>
        <dbReference type="ARBA" id="ARBA00023125"/>
    </source>
</evidence>
<dbReference type="AlphaFoldDB" id="C4G8Z1"/>
<organism evidence="5 6">
    <name type="scientific">Shuttleworthella satelles DSM 14600</name>
    <dbReference type="NCBI Taxonomy" id="626523"/>
    <lineage>
        <taxon>Bacteria</taxon>
        <taxon>Bacillati</taxon>
        <taxon>Bacillota</taxon>
        <taxon>Clostridia</taxon>
        <taxon>Lachnospirales</taxon>
        <taxon>Lachnospiraceae</taxon>
        <taxon>Shuttleworthella</taxon>
    </lineage>
</organism>
<dbReference type="HOGENOM" id="CLU_017584_10_2_9"/>
<dbReference type="STRING" id="626523.GCWU000342_00441"/>
<dbReference type="GO" id="GO:0003700">
    <property type="term" value="F:DNA-binding transcription factor activity"/>
    <property type="evidence" value="ECO:0007669"/>
    <property type="project" value="InterPro"/>
</dbReference>
<dbReference type="SMART" id="SM00345">
    <property type="entry name" value="HTH_GNTR"/>
    <property type="match status" value="1"/>
</dbReference>
<evidence type="ECO:0000256" key="3">
    <source>
        <dbReference type="ARBA" id="ARBA00023163"/>
    </source>
</evidence>
<dbReference type="EMBL" id="ACIP02000001">
    <property type="protein sequence ID" value="EEP29088.1"/>
    <property type="molecule type" value="Genomic_DNA"/>
</dbReference>
<name>C4G8Z1_9FIRM</name>
<dbReference type="PROSITE" id="PS50949">
    <property type="entry name" value="HTH_GNTR"/>
    <property type="match status" value="1"/>
</dbReference>
<dbReference type="Proteomes" id="UP000003494">
    <property type="component" value="Unassembled WGS sequence"/>
</dbReference>
<gene>
    <name evidence="5" type="ORF">GCWU000342_00441</name>
</gene>
<evidence type="ECO:0000313" key="5">
    <source>
        <dbReference type="EMBL" id="EEP29088.1"/>
    </source>
</evidence>
<dbReference type="InterPro" id="IPR000524">
    <property type="entry name" value="Tscrpt_reg_HTH_GntR"/>
</dbReference>
<dbReference type="CDD" id="cd07377">
    <property type="entry name" value="WHTH_GntR"/>
    <property type="match status" value="1"/>
</dbReference>
<sequence length="124" mass="14025">MILRIEEGIDIPIYQQIRNQIVYGISSGELAAGEQLPTVRALAAEIGVNVMTVSKAYQTLKAEGYIVTERKRGARVREKMTESKRLSLVNRRELERIISEARLSGMKRADFIQVVDQIYAEVES</sequence>
<dbReference type="GO" id="GO:0003677">
    <property type="term" value="F:DNA binding"/>
    <property type="evidence" value="ECO:0007669"/>
    <property type="project" value="UniProtKB-KW"/>
</dbReference>
<comment type="caution">
    <text evidence="5">The sequence shown here is derived from an EMBL/GenBank/DDBJ whole genome shotgun (WGS) entry which is preliminary data.</text>
</comment>
<dbReference type="RefSeq" id="WP_006905476.1">
    <property type="nucleotide sequence ID" value="NZ_GG665866.1"/>
</dbReference>
<dbReference type="InterPro" id="IPR036388">
    <property type="entry name" value="WH-like_DNA-bd_sf"/>
</dbReference>
<dbReference type="SUPFAM" id="SSF46785">
    <property type="entry name" value="Winged helix' DNA-binding domain"/>
    <property type="match status" value="1"/>
</dbReference>